<dbReference type="SUPFAM" id="SSF52540">
    <property type="entry name" value="P-loop containing nucleoside triphosphate hydrolases"/>
    <property type="match status" value="1"/>
</dbReference>
<dbReference type="GO" id="GO:0004765">
    <property type="term" value="F:shikimate kinase activity"/>
    <property type="evidence" value="ECO:0007669"/>
    <property type="project" value="UniProtKB-UniRule"/>
</dbReference>
<feature type="binding site" evidence="7">
    <location>
        <begin position="14"/>
        <end position="19"/>
    </location>
    <ligand>
        <name>ATP</name>
        <dbReference type="ChEBI" id="CHEBI:30616"/>
    </ligand>
</feature>
<evidence type="ECO:0000313" key="8">
    <source>
        <dbReference type="EMBL" id="ACU94951.1"/>
    </source>
</evidence>
<accession>C7ML04</accession>
<comment type="subunit">
    <text evidence="7">Monomer.</text>
</comment>
<dbReference type="Proteomes" id="UP000000954">
    <property type="component" value="Chromosome"/>
</dbReference>
<gene>
    <name evidence="7" type="primary">aroK</name>
    <name evidence="8" type="ordered locus">Ccur_12700</name>
</gene>
<dbReference type="PANTHER" id="PTHR21087:SF16">
    <property type="entry name" value="SHIKIMATE KINASE 1, CHLOROPLASTIC"/>
    <property type="match status" value="1"/>
</dbReference>
<reference evidence="8 9" key="1">
    <citation type="journal article" date="2009" name="Stand. Genomic Sci.">
        <title>Complete genome sequence of Cryptobacterium curtum type strain (12-3).</title>
        <authorList>
            <person name="Mavrommatis K."/>
            <person name="Pukall R."/>
            <person name="Rohde C."/>
            <person name="Chen F."/>
            <person name="Sims D."/>
            <person name="Brettin T."/>
            <person name="Kuske C."/>
            <person name="Detter J.C."/>
            <person name="Han C."/>
            <person name="Lapidus A."/>
            <person name="Copeland A."/>
            <person name="Glavina Del Rio T."/>
            <person name="Nolan M."/>
            <person name="Lucas S."/>
            <person name="Tice H."/>
            <person name="Cheng J.F."/>
            <person name="Bruce D."/>
            <person name="Goodwin L."/>
            <person name="Pitluck S."/>
            <person name="Ovchinnikova G."/>
            <person name="Pati A."/>
            <person name="Ivanova N."/>
            <person name="Chen A."/>
            <person name="Palaniappan K."/>
            <person name="Chain P."/>
            <person name="D'haeseleer P."/>
            <person name="Goker M."/>
            <person name="Bristow J."/>
            <person name="Eisen J.A."/>
            <person name="Markowitz V."/>
            <person name="Hugenholtz P."/>
            <person name="Rohde M."/>
            <person name="Klenk H.P."/>
            <person name="Kyrpides N.C."/>
        </authorList>
    </citation>
    <scope>NUCLEOTIDE SEQUENCE [LARGE SCALE GENOMIC DNA]</scope>
    <source>
        <strain evidence="9">ATCC 700683 / DSM 15641 / 12-3</strain>
    </source>
</reference>
<feature type="binding site" evidence="7">
    <location>
        <position position="18"/>
    </location>
    <ligand>
        <name>Mg(2+)</name>
        <dbReference type="ChEBI" id="CHEBI:18420"/>
    </ligand>
</feature>
<dbReference type="OrthoDB" id="9800332at2"/>
<dbReference type="Gene3D" id="3.40.50.300">
    <property type="entry name" value="P-loop containing nucleotide triphosphate hydrolases"/>
    <property type="match status" value="1"/>
</dbReference>
<dbReference type="RefSeq" id="WP_015778814.1">
    <property type="nucleotide sequence ID" value="NC_013170.1"/>
</dbReference>
<comment type="cofactor">
    <cofactor evidence="7">
        <name>Mg(2+)</name>
        <dbReference type="ChEBI" id="CHEBI:18420"/>
    </cofactor>
    <text evidence="7">Binds 1 Mg(2+) ion per subunit.</text>
</comment>
<dbReference type="HOGENOM" id="CLU_057607_4_1_11"/>
<keyword evidence="2 7" id="KW-0808">Transferase</keyword>
<dbReference type="GO" id="GO:0005829">
    <property type="term" value="C:cytosol"/>
    <property type="evidence" value="ECO:0007669"/>
    <property type="project" value="TreeGrafter"/>
</dbReference>
<keyword evidence="5 7" id="KW-0067">ATP-binding</keyword>
<feature type="binding site" evidence="7">
    <location>
        <position position="36"/>
    </location>
    <ligand>
        <name>substrate</name>
    </ligand>
</feature>
<dbReference type="PRINTS" id="PR01100">
    <property type="entry name" value="SHIKIMTKNASE"/>
</dbReference>
<dbReference type="GO" id="GO:0005524">
    <property type="term" value="F:ATP binding"/>
    <property type="evidence" value="ECO:0007669"/>
    <property type="project" value="UniProtKB-UniRule"/>
</dbReference>
<dbReference type="InterPro" id="IPR031322">
    <property type="entry name" value="Shikimate/glucono_kinase"/>
</dbReference>
<evidence type="ECO:0000256" key="7">
    <source>
        <dbReference type="HAMAP-Rule" id="MF_00109"/>
    </source>
</evidence>
<comment type="similarity">
    <text evidence="7">Belongs to the shikimate kinase family.</text>
</comment>
<feature type="binding site" evidence="7">
    <location>
        <position position="81"/>
    </location>
    <ligand>
        <name>substrate</name>
    </ligand>
</feature>
<comment type="caution">
    <text evidence="7">Lacks conserved residue(s) required for the propagation of feature annotation.</text>
</comment>
<dbReference type="STRING" id="469378.Ccur_12700"/>
<dbReference type="GO" id="GO:0009423">
    <property type="term" value="P:chorismate biosynthetic process"/>
    <property type="evidence" value="ECO:0007669"/>
    <property type="project" value="UniProtKB-UniRule"/>
</dbReference>
<dbReference type="Pfam" id="PF01202">
    <property type="entry name" value="SKI"/>
    <property type="match status" value="1"/>
</dbReference>
<dbReference type="HAMAP" id="MF_00109">
    <property type="entry name" value="Shikimate_kinase"/>
    <property type="match status" value="1"/>
</dbReference>
<keyword evidence="7" id="KW-0963">Cytoplasm</keyword>
<dbReference type="UniPathway" id="UPA00053">
    <property type="reaction ID" value="UER00088"/>
</dbReference>
<sequence length="179" mass="19458">MVEKDNIVLIGMPGAGKSTLGIVLAKILGFDFIDADLLIQNQSNKTLQKILDACGPTGFIQVENEVLCGLEASRTVIATGGSAVYSDEAMKHLMHIGTIVYLKTSLEELTMRLGGLYERGVVMKDGMGMSLSDLYEERIPLYEQYAEVTLDLDGMSVRDAARKLVDILSLQESNPSNPS</sequence>
<dbReference type="InterPro" id="IPR000623">
    <property type="entry name" value="Shikimate_kinase/TSH1"/>
</dbReference>
<evidence type="ECO:0000256" key="6">
    <source>
        <dbReference type="ARBA" id="ARBA00023141"/>
    </source>
</evidence>
<dbReference type="GO" id="GO:0009073">
    <property type="term" value="P:aromatic amino acid family biosynthetic process"/>
    <property type="evidence" value="ECO:0007669"/>
    <property type="project" value="UniProtKB-KW"/>
</dbReference>
<dbReference type="PANTHER" id="PTHR21087">
    <property type="entry name" value="SHIKIMATE KINASE"/>
    <property type="match status" value="1"/>
</dbReference>
<keyword evidence="4 7" id="KW-0418">Kinase</keyword>
<keyword evidence="3 7" id="KW-0547">Nucleotide-binding</keyword>
<comment type="catalytic activity">
    <reaction evidence="7">
        <text>shikimate + ATP = 3-phosphoshikimate + ADP + H(+)</text>
        <dbReference type="Rhea" id="RHEA:13121"/>
        <dbReference type="ChEBI" id="CHEBI:15378"/>
        <dbReference type="ChEBI" id="CHEBI:30616"/>
        <dbReference type="ChEBI" id="CHEBI:36208"/>
        <dbReference type="ChEBI" id="CHEBI:145989"/>
        <dbReference type="ChEBI" id="CHEBI:456216"/>
        <dbReference type="EC" id="2.7.1.71"/>
    </reaction>
</comment>
<protein>
    <recommendedName>
        <fullName evidence="7">Shikimate kinase</fullName>
        <shortName evidence="7">SK</shortName>
        <ecNumber evidence="7">2.7.1.71</ecNumber>
    </recommendedName>
</protein>
<comment type="pathway">
    <text evidence="7">Metabolic intermediate biosynthesis; chorismate biosynthesis; chorismate from D-erythrose 4-phosphate and phosphoenolpyruvate: step 5/7.</text>
</comment>
<feature type="binding site" evidence="7">
    <location>
        <position position="138"/>
    </location>
    <ligand>
        <name>substrate</name>
    </ligand>
</feature>
<organism evidence="8 9">
    <name type="scientific">Cryptobacterium curtum (strain ATCC 700683 / DSM 15641 / CCUG 43107 / 12-3)</name>
    <dbReference type="NCBI Taxonomy" id="469378"/>
    <lineage>
        <taxon>Bacteria</taxon>
        <taxon>Bacillati</taxon>
        <taxon>Actinomycetota</taxon>
        <taxon>Coriobacteriia</taxon>
        <taxon>Eggerthellales</taxon>
        <taxon>Eggerthellaceae</taxon>
        <taxon>Cryptobacterium</taxon>
    </lineage>
</organism>
<dbReference type="KEGG" id="ccu:Ccur_12700"/>
<dbReference type="EC" id="2.7.1.71" evidence="7"/>
<proteinExistence type="inferred from homology"/>
<evidence type="ECO:0000256" key="4">
    <source>
        <dbReference type="ARBA" id="ARBA00022777"/>
    </source>
</evidence>
<feature type="binding site" evidence="7">
    <location>
        <position position="119"/>
    </location>
    <ligand>
        <name>ATP</name>
        <dbReference type="ChEBI" id="CHEBI:30616"/>
    </ligand>
</feature>
<name>C7ML04_CRYCD</name>
<comment type="subcellular location">
    <subcellularLocation>
        <location evidence="7">Cytoplasm</location>
    </subcellularLocation>
</comment>
<dbReference type="InterPro" id="IPR027417">
    <property type="entry name" value="P-loop_NTPase"/>
</dbReference>
<evidence type="ECO:0000256" key="5">
    <source>
        <dbReference type="ARBA" id="ARBA00022840"/>
    </source>
</evidence>
<evidence type="ECO:0000256" key="3">
    <source>
        <dbReference type="ARBA" id="ARBA00022741"/>
    </source>
</evidence>
<dbReference type="GO" id="GO:0008652">
    <property type="term" value="P:amino acid biosynthetic process"/>
    <property type="evidence" value="ECO:0007669"/>
    <property type="project" value="UniProtKB-KW"/>
</dbReference>
<dbReference type="GO" id="GO:0000287">
    <property type="term" value="F:magnesium ion binding"/>
    <property type="evidence" value="ECO:0007669"/>
    <property type="project" value="UniProtKB-UniRule"/>
</dbReference>
<dbReference type="CDD" id="cd00464">
    <property type="entry name" value="SK"/>
    <property type="match status" value="1"/>
</dbReference>
<dbReference type="eggNOG" id="COG0703">
    <property type="taxonomic scope" value="Bacteria"/>
</dbReference>
<comment type="function">
    <text evidence="7">Catalyzes the specific phosphorylation of the 3-hydroxyl group of shikimic acid using ATP as a cosubstrate.</text>
</comment>
<keyword evidence="6 7" id="KW-0057">Aromatic amino acid biosynthesis</keyword>
<keyword evidence="9" id="KW-1185">Reference proteome</keyword>
<keyword evidence="7" id="KW-0460">Magnesium</keyword>
<dbReference type="EMBL" id="CP001682">
    <property type="protein sequence ID" value="ACU94951.1"/>
    <property type="molecule type" value="Genomic_DNA"/>
</dbReference>
<evidence type="ECO:0000256" key="1">
    <source>
        <dbReference type="ARBA" id="ARBA00022605"/>
    </source>
</evidence>
<evidence type="ECO:0000313" key="9">
    <source>
        <dbReference type="Proteomes" id="UP000000954"/>
    </source>
</evidence>
<keyword evidence="7" id="KW-0479">Metal-binding</keyword>
<dbReference type="AlphaFoldDB" id="C7ML04"/>
<keyword evidence="1 7" id="KW-0028">Amino-acid biosynthesis</keyword>
<evidence type="ECO:0000256" key="2">
    <source>
        <dbReference type="ARBA" id="ARBA00022679"/>
    </source>
</evidence>